<feature type="compositionally biased region" description="Polar residues" evidence="1">
    <location>
        <begin position="166"/>
        <end position="179"/>
    </location>
</feature>
<evidence type="ECO:0000313" key="3">
    <source>
        <dbReference type="Proteomes" id="UP001177023"/>
    </source>
</evidence>
<dbReference type="Proteomes" id="UP001177023">
    <property type="component" value="Unassembled WGS sequence"/>
</dbReference>
<comment type="caution">
    <text evidence="2">The sequence shown here is derived from an EMBL/GenBank/DDBJ whole genome shotgun (WGS) entry which is preliminary data.</text>
</comment>
<reference evidence="2" key="1">
    <citation type="submission" date="2023-06" db="EMBL/GenBank/DDBJ databases">
        <authorList>
            <person name="Delattre M."/>
        </authorList>
    </citation>
    <scope>NUCLEOTIDE SEQUENCE</scope>
    <source>
        <strain evidence="2">AF72</strain>
    </source>
</reference>
<sequence length="690" mass="76879">MEENSPAVGDPAHVITSVDHLERTGEVFTVTLAAEDGYRTRLSFPAGICKILCNELAKAPWQREQSEALPLLHPDGSEKKPELPAQNHKPTRISTIDEPPESEGEAEYQDWSSSPEQHELPIATPTQTKSPQNDEAVPVTTRVTEEEKPTIGPKKQKTAAPVQEFQAATPNVPAQTLPNESLRKHPSAVGEEKSHIVAEKNTATFGSSITETVPTNRDESVAVEPEEVPIPPTSQKERSPKTEAASPIKSPRERTPIKLRVDPKMLTPPKPARRALRDRSTPSEATVEIPVVASTSTAKPVDNFDPYGFEEEAEESEMSLKSSRNQRKRPSTTPAKKPAKFTKLDPPPGRARFIVTGVADGPCPKIEMRNRFGDGYDPAIQDLVALNEYSQWTPHCFKPSEYAQYDGKGGGDLVRIFPYSLHFPIAYQPSQSYEQMKAFYQQLGDVELLKSNNLEDFPSLEPESPRPAFELELDGDQLSFVFLGSGVAAQIKEKEYRVDLAADRNPLNLRHGDLVWAPWNKKGKKEYWPAYIYNFQVLDLNAVSTGPDDTRHFEDGEVIKVVLAWMSDIDQYDFGFAFYKDIRPFDTAFSFYYDPAGKVECWFAHVAQAITAAGKVGYWEDKVSDKVLKRLAKMPQAKPLLANVKSSAEGRKAKPMQKKERSALARTLTKCYAMAFAKKHGTTPDEATLK</sequence>
<feature type="compositionally biased region" description="Polar residues" evidence="1">
    <location>
        <begin position="201"/>
        <end position="215"/>
    </location>
</feature>
<evidence type="ECO:0000256" key="1">
    <source>
        <dbReference type="SAM" id="MobiDB-lite"/>
    </source>
</evidence>
<evidence type="ECO:0000313" key="2">
    <source>
        <dbReference type="EMBL" id="CAJ0575779.1"/>
    </source>
</evidence>
<keyword evidence="3" id="KW-1185">Reference proteome</keyword>
<proteinExistence type="predicted"/>
<feature type="region of interest" description="Disordered" evidence="1">
    <location>
        <begin position="311"/>
        <end position="346"/>
    </location>
</feature>
<feature type="non-terminal residue" evidence="2">
    <location>
        <position position="1"/>
    </location>
</feature>
<name>A0AA36CVG1_9BILA</name>
<dbReference type="CDD" id="cd05162">
    <property type="entry name" value="PWWP"/>
    <property type="match status" value="1"/>
</dbReference>
<feature type="compositionally biased region" description="Acidic residues" evidence="1">
    <location>
        <begin position="98"/>
        <end position="108"/>
    </location>
</feature>
<protein>
    <recommendedName>
        <fullName evidence="4">PWWP domain-containing protein</fullName>
    </recommendedName>
</protein>
<accession>A0AA36CVG1</accession>
<organism evidence="2 3">
    <name type="scientific">Mesorhabditis spiculigera</name>
    <dbReference type="NCBI Taxonomy" id="96644"/>
    <lineage>
        <taxon>Eukaryota</taxon>
        <taxon>Metazoa</taxon>
        <taxon>Ecdysozoa</taxon>
        <taxon>Nematoda</taxon>
        <taxon>Chromadorea</taxon>
        <taxon>Rhabditida</taxon>
        <taxon>Rhabditina</taxon>
        <taxon>Rhabditomorpha</taxon>
        <taxon>Rhabditoidea</taxon>
        <taxon>Rhabditidae</taxon>
        <taxon>Mesorhabditinae</taxon>
        <taxon>Mesorhabditis</taxon>
    </lineage>
</organism>
<evidence type="ECO:0008006" key="4">
    <source>
        <dbReference type="Google" id="ProtNLM"/>
    </source>
</evidence>
<feature type="compositionally biased region" description="Polar residues" evidence="1">
    <location>
        <begin position="124"/>
        <end position="133"/>
    </location>
</feature>
<gene>
    <name evidence="2" type="ORF">MSPICULIGERA_LOCUS14086</name>
</gene>
<feature type="compositionally biased region" description="Basic and acidic residues" evidence="1">
    <location>
        <begin position="250"/>
        <end position="263"/>
    </location>
</feature>
<dbReference type="AlphaFoldDB" id="A0AA36CVG1"/>
<dbReference type="EMBL" id="CATQJA010002641">
    <property type="protein sequence ID" value="CAJ0575779.1"/>
    <property type="molecule type" value="Genomic_DNA"/>
</dbReference>
<feature type="region of interest" description="Disordered" evidence="1">
    <location>
        <begin position="71"/>
        <end position="289"/>
    </location>
</feature>